<dbReference type="InterPro" id="IPR000215">
    <property type="entry name" value="Serpin_fam"/>
</dbReference>
<dbReference type="KEGG" id="pcl:Pcal_0455"/>
<name>A3MTC0_PYRCJ</name>
<dbReference type="MEROPS" id="I04.079"/>
<dbReference type="Gene3D" id="2.30.39.10">
    <property type="entry name" value="Alpha-1-antitrypsin, domain 1"/>
    <property type="match status" value="1"/>
</dbReference>
<dbReference type="InterPro" id="IPR042178">
    <property type="entry name" value="Serpin_sf_1"/>
</dbReference>
<dbReference type="Proteomes" id="UP000001431">
    <property type="component" value="Chromosome"/>
</dbReference>
<dbReference type="eggNOG" id="arCOG04933">
    <property type="taxonomic scope" value="Archaea"/>
</dbReference>
<dbReference type="SMART" id="SM00093">
    <property type="entry name" value="SERPIN"/>
    <property type="match status" value="1"/>
</dbReference>
<protein>
    <submittedName>
        <fullName evidence="3">Proteinase inhibitor I4, serpin</fullName>
    </submittedName>
</protein>
<organism evidence="3 4">
    <name type="scientific">Pyrobaculum calidifontis (strain DSM 21063 / JCM 11548 / VA1)</name>
    <dbReference type="NCBI Taxonomy" id="410359"/>
    <lineage>
        <taxon>Archaea</taxon>
        <taxon>Thermoproteota</taxon>
        <taxon>Thermoprotei</taxon>
        <taxon>Thermoproteales</taxon>
        <taxon>Thermoproteaceae</taxon>
        <taxon>Pyrobaculum</taxon>
    </lineage>
</organism>
<evidence type="ECO:0000313" key="3">
    <source>
        <dbReference type="EMBL" id="ABO07887.1"/>
    </source>
</evidence>
<evidence type="ECO:0000256" key="1">
    <source>
        <dbReference type="RuleBase" id="RU000411"/>
    </source>
</evidence>
<accession>A3MTC0</accession>
<sequence length="385" mass="41824">MGAIALVLLEALSSSVGSPAAPPPRNCSPSPALNFNASGYNEFAVEFYKRLALSHLGENFAVSPFSVYKAFAMVYAGAGGETREEIKRVFGFGEDPCEVAPAGRGMEEATSAWLQTGATFTQQYLEKLACLCAEAHRVDFRGNFKATVEEINKWVEEKTRGLVKDLIPSSPKRDVVAVLVSALYFEAGWWPRSFSRVGEGSFAGAAHPVEYMALDLRSCGDPSLVGKIEDNITVVKLPLKNTETAMYIVVPLDFKAYVASLNYEKLREDLSNLTAEVVYVKMPIFVAEFKGSVKDVLKEMGIIRAFDPSKADFSPMDGSRDVYLSDVFHGTYVKAYENGVVAAAATAVEVAVCAKVGGAEVVVDRPFLFVLADDRVIYFIGHVVG</sequence>
<keyword evidence="4" id="KW-1185">Reference proteome</keyword>
<dbReference type="InterPro" id="IPR023796">
    <property type="entry name" value="Serpin_dom"/>
</dbReference>
<feature type="domain" description="Serpin" evidence="2">
    <location>
        <begin position="45"/>
        <end position="384"/>
    </location>
</feature>
<dbReference type="InterPro" id="IPR042185">
    <property type="entry name" value="Serpin_sf_2"/>
</dbReference>
<dbReference type="HOGENOM" id="CLU_023330_0_3_2"/>
<reference evidence="3" key="1">
    <citation type="submission" date="2007-02" db="EMBL/GenBank/DDBJ databases">
        <title>Complete sequence of Pyrobaculum calidifontis JCM 11548.</title>
        <authorList>
            <consortium name="US DOE Joint Genome Institute"/>
            <person name="Copeland A."/>
            <person name="Lucas S."/>
            <person name="Lapidus A."/>
            <person name="Barry K."/>
            <person name="Glavina del Rio T."/>
            <person name="Dalin E."/>
            <person name="Tice H."/>
            <person name="Pitluck S."/>
            <person name="Chain P."/>
            <person name="Malfatti S."/>
            <person name="Shin M."/>
            <person name="Vergez L."/>
            <person name="Schmutz J."/>
            <person name="Larimer F."/>
            <person name="Land M."/>
            <person name="Hauser L."/>
            <person name="Kyrpides N."/>
            <person name="Mikhailova N."/>
            <person name="Cozen A.E."/>
            <person name="Fitz-Gibbon S.T."/>
            <person name="House C.H."/>
            <person name="Saltikov C."/>
            <person name="Lowe T.M."/>
            <person name="Richardson P."/>
        </authorList>
    </citation>
    <scope>NUCLEOTIDE SEQUENCE [LARGE SCALE GENOMIC DNA]</scope>
    <source>
        <strain evidence="3">JCM 11548</strain>
    </source>
</reference>
<dbReference type="InterPro" id="IPR036186">
    <property type="entry name" value="Serpin_sf"/>
</dbReference>
<dbReference type="GO" id="GO:0005615">
    <property type="term" value="C:extracellular space"/>
    <property type="evidence" value="ECO:0007669"/>
    <property type="project" value="InterPro"/>
</dbReference>
<dbReference type="CDD" id="cd00172">
    <property type="entry name" value="serpin"/>
    <property type="match status" value="1"/>
</dbReference>
<dbReference type="Gene3D" id="3.30.497.10">
    <property type="entry name" value="Antithrombin, subunit I, domain 2"/>
    <property type="match status" value="1"/>
</dbReference>
<dbReference type="PANTHER" id="PTHR11461">
    <property type="entry name" value="SERINE PROTEASE INHIBITOR, SERPIN"/>
    <property type="match status" value="1"/>
</dbReference>
<dbReference type="Pfam" id="PF00079">
    <property type="entry name" value="Serpin"/>
    <property type="match status" value="1"/>
</dbReference>
<dbReference type="STRING" id="410359.Pcal_0455"/>
<dbReference type="OrthoDB" id="371710at2157"/>
<evidence type="ECO:0000259" key="2">
    <source>
        <dbReference type="SMART" id="SM00093"/>
    </source>
</evidence>
<gene>
    <name evidence="3" type="ordered locus">Pcal_0455</name>
</gene>
<proteinExistence type="inferred from homology"/>
<dbReference type="PROSITE" id="PS00284">
    <property type="entry name" value="SERPIN"/>
    <property type="match status" value="1"/>
</dbReference>
<dbReference type="GO" id="GO:0004867">
    <property type="term" value="F:serine-type endopeptidase inhibitor activity"/>
    <property type="evidence" value="ECO:0007669"/>
    <property type="project" value="InterPro"/>
</dbReference>
<dbReference type="AlphaFoldDB" id="A3MTC0"/>
<comment type="similarity">
    <text evidence="1">Belongs to the serpin family.</text>
</comment>
<evidence type="ECO:0000313" key="4">
    <source>
        <dbReference type="Proteomes" id="UP000001431"/>
    </source>
</evidence>
<dbReference type="SUPFAM" id="SSF56574">
    <property type="entry name" value="Serpins"/>
    <property type="match status" value="1"/>
</dbReference>
<dbReference type="PANTHER" id="PTHR11461:SF211">
    <property type="entry name" value="GH10112P-RELATED"/>
    <property type="match status" value="1"/>
</dbReference>
<dbReference type="EMBL" id="CP000561">
    <property type="protein sequence ID" value="ABO07887.1"/>
    <property type="molecule type" value="Genomic_DNA"/>
</dbReference>
<dbReference type="InterPro" id="IPR023795">
    <property type="entry name" value="Serpin_CS"/>
</dbReference>